<feature type="transmembrane region" description="Helical" evidence="2">
    <location>
        <begin position="178"/>
        <end position="203"/>
    </location>
</feature>
<accession>A0A5C6E157</accession>
<gene>
    <name evidence="3" type="ORF">Poly41_17540</name>
</gene>
<evidence type="ECO:0000313" key="4">
    <source>
        <dbReference type="Proteomes" id="UP000319143"/>
    </source>
</evidence>
<organism evidence="3 4">
    <name type="scientific">Novipirellula artificiosorum</name>
    <dbReference type="NCBI Taxonomy" id="2528016"/>
    <lineage>
        <taxon>Bacteria</taxon>
        <taxon>Pseudomonadati</taxon>
        <taxon>Planctomycetota</taxon>
        <taxon>Planctomycetia</taxon>
        <taxon>Pirellulales</taxon>
        <taxon>Pirellulaceae</taxon>
        <taxon>Novipirellula</taxon>
    </lineage>
</organism>
<feature type="transmembrane region" description="Helical" evidence="2">
    <location>
        <begin position="210"/>
        <end position="228"/>
    </location>
</feature>
<evidence type="ECO:0000256" key="1">
    <source>
        <dbReference type="SAM" id="MobiDB-lite"/>
    </source>
</evidence>
<feature type="transmembrane region" description="Helical" evidence="2">
    <location>
        <begin position="140"/>
        <end position="166"/>
    </location>
</feature>
<name>A0A5C6E157_9BACT</name>
<keyword evidence="2" id="KW-0472">Membrane</keyword>
<dbReference type="OrthoDB" id="8612316at2"/>
<feature type="transmembrane region" description="Helical" evidence="2">
    <location>
        <begin position="278"/>
        <end position="298"/>
    </location>
</feature>
<sequence length="299" mass="30752">MKIKCPGCSTVLNVPDAAAGKIVKCPCGKQLRAPGGDAASAALTGSAAPPPSAVATTRPRVTRTAAAQPGAGGFGGFDAGMFDELTESDLQPVAAVSRPGSAAPSAPSTGGKLLQQYGSTDAGDSAQAARPGKRPGTLTFLGVINGLWAALFAILTLALFGLMAIIPALGEEMPEEAAGGLGIAAAVVVAMTVLSIATCVACFIAKPACWYIVLFSYAYGFGDRIMGLVGDFQEELDVKILVRSSVGLLVGFYFWFYLHQQEPRLFFGTTEAKWPHMLVPDAFGFLLGLGLGAAAVFMV</sequence>
<dbReference type="Proteomes" id="UP000319143">
    <property type="component" value="Unassembled WGS sequence"/>
</dbReference>
<feature type="transmembrane region" description="Helical" evidence="2">
    <location>
        <begin position="240"/>
        <end position="258"/>
    </location>
</feature>
<comment type="caution">
    <text evidence="3">The sequence shown here is derived from an EMBL/GenBank/DDBJ whole genome shotgun (WGS) entry which is preliminary data.</text>
</comment>
<proteinExistence type="predicted"/>
<dbReference type="EMBL" id="SJPV01000002">
    <property type="protein sequence ID" value="TWU40919.1"/>
    <property type="molecule type" value="Genomic_DNA"/>
</dbReference>
<evidence type="ECO:0000313" key="3">
    <source>
        <dbReference type="EMBL" id="TWU40919.1"/>
    </source>
</evidence>
<dbReference type="RefSeq" id="WP_146525439.1">
    <property type="nucleotide sequence ID" value="NZ_SJPV01000002.1"/>
</dbReference>
<feature type="compositionally biased region" description="Low complexity" evidence="1">
    <location>
        <begin position="95"/>
        <end position="108"/>
    </location>
</feature>
<evidence type="ECO:0000256" key="2">
    <source>
        <dbReference type="SAM" id="Phobius"/>
    </source>
</evidence>
<feature type="region of interest" description="Disordered" evidence="1">
    <location>
        <begin position="95"/>
        <end position="114"/>
    </location>
</feature>
<keyword evidence="2" id="KW-1133">Transmembrane helix</keyword>
<dbReference type="AlphaFoldDB" id="A0A5C6E157"/>
<keyword evidence="4" id="KW-1185">Reference proteome</keyword>
<protein>
    <submittedName>
        <fullName evidence="3">Uncharacterized protein</fullName>
    </submittedName>
</protein>
<keyword evidence="2" id="KW-0812">Transmembrane</keyword>
<feature type="region of interest" description="Disordered" evidence="1">
    <location>
        <begin position="39"/>
        <end position="60"/>
    </location>
</feature>
<reference evidence="3 4" key="1">
    <citation type="submission" date="2019-02" db="EMBL/GenBank/DDBJ databases">
        <title>Deep-cultivation of Planctomycetes and their phenomic and genomic characterization uncovers novel biology.</title>
        <authorList>
            <person name="Wiegand S."/>
            <person name="Jogler M."/>
            <person name="Boedeker C."/>
            <person name="Pinto D."/>
            <person name="Vollmers J."/>
            <person name="Rivas-Marin E."/>
            <person name="Kohn T."/>
            <person name="Peeters S.H."/>
            <person name="Heuer A."/>
            <person name="Rast P."/>
            <person name="Oberbeckmann S."/>
            <person name="Bunk B."/>
            <person name="Jeske O."/>
            <person name="Meyerdierks A."/>
            <person name="Storesund J.E."/>
            <person name="Kallscheuer N."/>
            <person name="Luecker S."/>
            <person name="Lage O.M."/>
            <person name="Pohl T."/>
            <person name="Merkel B.J."/>
            <person name="Hornburger P."/>
            <person name="Mueller R.-W."/>
            <person name="Bruemmer F."/>
            <person name="Labrenz M."/>
            <person name="Spormann A.M."/>
            <person name="Op Den Camp H."/>
            <person name="Overmann J."/>
            <person name="Amann R."/>
            <person name="Jetten M.S.M."/>
            <person name="Mascher T."/>
            <person name="Medema M.H."/>
            <person name="Devos D.P."/>
            <person name="Kaster A.-K."/>
            <person name="Ovreas L."/>
            <person name="Rohde M."/>
            <person name="Galperin M.Y."/>
            <person name="Jogler C."/>
        </authorList>
    </citation>
    <scope>NUCLEOTIDE SEQUENCE [LARGE SCALE GENOMIC DNA]</scope>
    <source>
        <strain evidence="3 4">Poly41</strain>
    </source>
</reference>